<organism evidence="1 2">
    <name type="scientific">Ambispora gerdemannii</name>
    <dbReference type="NCBI Taxonomy" id="144530"/>
    <lineage>
        <taxon>Eukaryota</taxon>
        <taxon>Fungi</taxon>
        <taxon>Fungi incertae sedis</taxon>
        <taxon>Mucoromycota</taxon>
        <taxon>Glomeromycotina</taxon>
        <taxon>Glomeromycetes</taxon>
        <taxon>Archaeosporales</taxon>
        <taxon>Ambisporaceae</taxon>
        <taxon>Ambispora</taxon>
    </lineage>
</organism>
<reference evidence="1" key="1">
    <citation type="submission" date="2021-06" db="EMBL/GenBank/DDBJ databases">
        <authorList>
            <person name="Kallberg Y."/>
            <person name="Tangrot J."/>
            <person name="Rosling A."/>
        </authorList>
    </citation>
    <scope>NUCLEOTIDE SEQUENCE</scope>
    <source>
        <strain evidence="1">MT106</strain>
    </source>
</reference>
<dbReference type="OrthoDB" id="2461172at2759"/>
<gene>
    <name evidence="1" type="ORF">AGERDE_LOCUS12874</name>
</gene>
<protein>
    <submittedName>
        <fullName evidence="1">4050_t:CDS:1</fullName>
    </submittedName>
</protein>
<accession>A0A9N9HKV3</accession>
<evidence type="ECO:0000313" key="1">
    <source>
        <dbReference type="EMBL" id="CAG8685797.1"/>
    </source>
</evidence>
<dbReference type="AlphaFoldDB" id="A0A9N9HKV3"/>
<dbReference type="Proteomes" id="UP000789831">
    <property type="component" value="Unassembled WGS sequence"/>
</dbReference>
<evidence type="ECO:0000313" key="2">
    <source>
        <dbReference type="Proteomes" id="UP000789831"/>
    </source>
</evidence>
<sequence>EFQQNTLYSVAKDKQELTKQSTYCPNCIEPSLMAPITANQKSPKPAKSKPKKNTVAYYQCLSACCQKGISPKKISQVAQECKHNSLGILAERTQEISKLNQAYQQIG</sequence>
<keyword evidence="2" id="KW-1185">Reference proteome</keyword>
<comment type="caution">
    <text evidence="1">The sequence shown here is derived from an EMBL/GenBank/DDBJ whole genome shotgun (WGS) entry which is preliminary data.</text>
</comment>
<feature type="non-terminal residue" evidence="1">
    <location>
        <position position="107"/>
    </location>
</feature>
<name>A0A9N9HKV3_9GLOM</name>
<proteinExistence type="predicted"/>
<feature type="non-terminal residue" evidence="1">
    <location>
        <position position="1"/>
    </location>
</feature>
<dbReference type="EMBL" id="CAJVPL010011999">
    <property type="protein sequence ID" value="CAG8685797.1"/>
    <property type="molecule type" value="Genomic_DNA"/>
</dbReference>